<evidence type="ECO:0000313" key="5">
    <source>
        <dbReference type="EMBL" id="MVU83980.1"/>
    </source>
</evidence>
<sequence length="289" mass="30550">MSQHKDSESGENLEKPTTESVPETTPDASWADVATSESFQSAGADAESGTETVEPASEPTVVLDKPAEAAEPTAPAEPVSPPAQALPVEQVTDAPPADGLDMRRFARVGAIALLIVSVIAAGVIGYLWFGDHKDESRAQARDSVLTDARQAAVNLMSINPDDIDGSLANIRSSMTGDLLKQQEDGQDELKKQAQDSKTRIQASVEGITLTSLNSELDHASTFAVLKITRSWPGGQPASFRQLWTLDMVKTGDTWKAEKAQNLGEPVPLGSAAAPQNDTSQPTPTPKPGN</sequence>
<dbReference type="PANTHER" id="PTHR37042:SF4">
    <property type="entry name" value="OUTER MEMBRANE PROTEIN RV1973"/>
    <property type="match status" value="1"/>
</dbReference>
<evidence type="ECO:0000256" key="2">
    <source>
        <dbReference type="ARBA" id="ARBA00023136"/>
    </source>
</evidence>
<accession>A0A7K1VBG0</accession>
<evidence type="ECO:0008006" key="7">
    <source>
        <dbReference type="Google" id="ProtNLM"/>
    </source>
</evidence>
<evidence type="ECO:0000256" key="3">
    <source>
        <dbReference type="SAM" id="MobiDB-lite"/>
    </source>
</evidence>
<name>A0A7K1VBG0_9NOCA</name>
<feature type="compositionally biased region" description="Basic and acidic residues" evidence="3">
    <location>
        <begin position="1"/>
        <end position="17"/>
    </location>
</feature>
<evidence type="ECO:0000256" key="4">
    <source>
        <dbReference type="SAM" id="Phobius"/>
    </source>
</evidence>
<feature type="compositionally biased region" description="Polar residues" evidence="3">
    <location>
        <begin position="18"/>
        <end position="27"/>
    </location>
</feature>
<evidence type="ECO:0000313" key="6">
    <source>
        <dbReference type="Proteomes" id="UP000466794"/>
    </source>
</evidence>
<keyword evidence="4" id="KW-0812">Transmembrane</keyword>
<keyword evidence="2 4" id="KW-0472">Membrane</keyword>
<dbReference type="AlphaFoldDB" id="A0A7K1VBG0"/>
<protein>
    <recommendedName>
        <fullName evidence="7">Mce-associated membrane protein</fullName>
    </recommendedName>
</protein>
<dbReference type="RefSeq" id="WP_157393563.1">
    <property type="nucleotide sequence ID" value="NZ_WRPP01000017.1"/>
</dbReference>
<feature type="region of interest" description="Disordered" evidence="3">
    <location>
        <begin position="256"/>
        <end position="289"/>
    </location>
</feature>
<organism evidence="5 6">
    <name type="scientific">Nocardia terrae</name>
    <dbReference type="NCBI Taxonomy" id="2675851"/>
    <lineage>
        <taxon>Bacteria</taxon>
        <taxon>Bacillati</taxon>
        <taxon>Actinomycetota</taxon>
        <taxon>Actinomycetes</taxon>
        <taxon>Mycobacteriales</taxon>
        <taxon>Nocardiaceae</taxon>
        <taxon>Nocardia</taxon>
    </lineage>
</organism>
<dbReference type="EMBL" id="WRPP01000017">
    <property type="protein sequence ID" value="MVU83980.1"/>
    <property type="molecule type" value="Genomic_DNA"/>
</dbReference>
<dbReference type="Proteomes" id="UP000466794">
    <property type="component" value="Unassembled WGS sequence"/>
</dbReference>
<gene>
    <name evidence="5" type="ORF">GPX89_42980</name>
</gene>
<comment type="subcellular location">
    <subcellularLocation>
        <location evidence="1">Membrane</location>
    </subcellularLocation>
</comment>
<feature type="transmembrane region" description="Helical" evidence="4">
    <location>
        <begin position="108"/>
        <end position="129"/>
    </location>
</feature>
<keyword evidence="4" id="KW-1133">Transmembrane helix</keyword>
<keyword evidence="6" id="KW-1185">Reference proteome</keyword>
<proteinExistence type="predicted"/>
<evidence type="ECO:0000256" key="1">
    <source>
        <dbReference type="ARBA" id="ARBA00004370"/>
    </source>
</evidence>
<dbReference type="PANTHER" id="PTHR37042">
    <property type="entry name" value="OUTER MEMBRANE PROTEIN RV1973"/>
    <property type="match status" value="1"/>
</dbReference>
<comment type="caution">
    <text evidence="5">The sequence shown here is derived from an EMBL/GenBank/DDBJ whole genome shotgun (WGS) entry which is preliminary data.</text>
</comment>
<dbReference type="GO" id="GO:0016020">
    <property type="term" value="C:membrane"/>
    <property type="evidence" value="ECO:0007669"/>
    <property type="project" value="UniProtKB-SubCell"/>
</dbReference>
<feature type="region of interest" description="Disordered" evidence="3">
    <location>
        <begin position="1"/>
        <end position="87"/>
    </location>
</feature>
<reference evidence="5 6" key="1">
    <citation type="submission" date="2019-12" db="EMBL/GenBank/DDBJ databases">
        <title>Nocardia sp. nov. ET3-3 isolated from soil.</title>
        <authorList>
            <person name="Kanchanasin P."/>
            <person name="Tanasupawat S."/>
            <person name="Yuki M."/>
            <person name="Kudo T."/>
        </authorList>
    </citation>
    <scope>NUCLEOTIDE SEQUENCE [LARGE SCALE GENOMIC DNA]</scope>
    <source>
        <strain evidence="5 6">ET3-3</strain>
    </source>
</reference>